<dbReference type="InterPro" id="IPR001680">
    <property type="entry name" value="WD40_rpt"/>
</dbReference>
<sequence length="195" mass="22289">MNIKLKFNILGLSRGYFNRDIVDLTEQISVSIPQSLQHACKYWSEYYPARNLTVKSKNSIQNLEIFLQKHFFHWLEVLSIISAGHYAKSLLETANRWLGDFNKNMVQLLTDGTKITELFCQAIQESCSGLYFSILTFSPQTSLLANRYHKLYNPSLKVTRGIQDWPAECQVFLGHQSWVSSVAFSPDGTKILSAS</sequence>
<feature type="repeat" description="WD" evidence="1">
    <location>
        <begin position="172"/>
        <end position="195"/>
    </location>
</feature>
<dbReference type="InterPro" id="IPR015943">
    <property type="entry name" value="WD40/YVTN_repeat-like_dom_sf"/>
</dbReference>
<accession>A0A0C9TAU4</accession>
<evidence type="ECO:0000256" key="1">
    <source>
        <dbReference type="PROSITE-ProRule" id="PRU00221"/>
    </source>
</evidence>
<gene>
    <name evidence="2" type="ORF">M422DRAFT_192515</name>
</gene>
<dbReference type="HOGENOM" id="CLU_000288_57_19_1"/>
<dbReference type="Gene3D" id="2.130.10.10">
    <property type="entry name" value="YVTN repeat-like/Quinoprotein amine dehydrogenase"/>
    <property type="match status" value="1"/>
</dbReference>
<feature type="non-terminal residue" evidence="2">
    <location>
        <position position="1"/>
    </location>
</feature>
<dbReference type="PROSITE" id="PS50294">
    <property type="entry name" value="WD_REPEATS_REGION"/>
    <property type="match status" value="1"/>
</dbReference>
<evidence type="ECO:0000313" key="2">
    <source>
        <dbReference type="EMBL" id="KIJ26243.1"/>
    </source>
</evidence>
<dbReference type="AlphaFoldDB" id="A0A0C9TAU4"/>
<proteinExistence type="predicted"/>
<name>A0A0C9TAU4_SPHS4</name>
<dbReference type="EMBL" id="KN837378">
    <property type="protein sequence ID" value="KIJ26243.1"/>
    <property type="molecule type" value="Genomic_DNA"/>
</dbReference>
<dbReference type="OrthoDB" id="3266532at2759"/>
<organism evidence="2 3">
    <name type="scientific">Sphaerobolus stellatus (strain SS14)</name>
    <dbReference type="NCBI Taxonomy" id="990650"/>
    <lineage>
        <taxon>Eukaryota</taxon>
        <taxon>Fungi</taxon>
        <taxon>Dikarya</taxon>
        <taxon>Basidiomycota</taxon>
        <taxon>Agaricomycotina</taxon>
        <taxon>Agaricomycetes</taxon>
        <taxon>Phallomycetidae</taxon>
        <taxon>Geastrales</taxon>
        <taxon>Sphaerobolaceae</taxon>
        <taxon>Sphaerobolus</taxon>
    </lineage>
</organism>
<keyword evidence="3" id="KW-1185">Reference proteome</keyword>
<dbReference type="Proteomes" id="UP000054279">
    <property type="component" value="Unassembled WGS sequence"/>
</dbReference>
<dbReference type="PROSITE" id="PS50082">
    <property type="entry name" value="WD_REPEATS_2"/>
    <property type="match status" value="1"/>
</dbReference>
<reference evidence="2 3" key="1">
    <citation type="submission" date="2014-06" db="EMBL/GenBank/DDBJ databases">
        <title>Evolutionary Origins and Diversification of the Mycorrhizal Mutualists.</title>
        <authorList>
            <consortium name="DOE Joint Genome Institute"/>
            <consortium name="Mycorrhizal Genomics Consortium"/>
            <person name="Kohler A."/>
            <person name="Kuo A."/>
            <person name="Nagy L.G."/>
            <person name="Floudas D."/>
            <person name="Copeland A."/>
            <person name="Barry K.W."/>
            <person name="Cichocki N."/>
            <person name="Veneault-Fourrey C."/>
            <person name="LaButti K."/>
            <person name="Lindquist E.A."/>
            <person name="Lipzen A."/>
            <person name="Lundell T."/>
            <person name="Morin E."/>
            <person name="Murat C."/>
            <person name="Riley R."/>
            <person name="Ohm R."/>
            <person name="Sun H."/>
            <person name="Tunlid A."/>
            <person name="Henrissat B."/>
            <person name="Grigoriev I.V."/>
            <person name="Hibbett D.S."/>
            <person name="Martin F."/>
        </authorList>
    </citation>
    <scope>NUCLEOTIDE SEQUENCE [LARGE SCALE GENOMIC DNA]</scope>
    <source>
        <strain evidence="2 3">SS14</strain>
    </source>
</reference>
<protein>
    <submittedName>
        <fullName evidence="2">Uncharacterized protein</fullName>
    </submittedName>
</protein>
<evidence type="ECO:0000313" key="3">
    <source>
        <dbReference type="Proteomes" id="UP000054279"/>
    </source>
</evidence>
<keyword evidence="1" id="KW-0853">WD repeat</keyword>